<dbReference type="InterPro" id="IPR039426">
    <property type="entry name" value="TonB-dep_rcpt-like"/>
</dbReference>
<dbReference type="PANTHER" id="PTHR32552:SF83">
    <property type="entry name" value="BLR3904 PROTEIN"/>
    <property type="match status" value="1"/>
</dbReference>
<dbReference type="PANTHER" id="PTHR32552">
    <property type="entry name" value="FERRICHROME IRON RECEPTOR-RELATED"/>
    <property type="match status" value="1"/>
</dbReference>
<sequence length="765" mass="81662">MNGSGNRARTAPNTALVAGLSLGAAVAGGMAFAQFAAAQTAPSGTAAAPAAPFPVAEVVVPEVSVTGARPNNTLQAPTGNVRLPGAVQDTPQTINVVPQEVLREQNVTTLEQALRNVPGITSTIGEGAGGVTGDQFRIRGFSAQNDVLVDGLRDFGSYQRDAFTYDNVQVLKGASGFAIGTSAIGGGINVNSRTPTLENRYSGVVTGGTGPYARATADINQRISETAAIRLNVMGQSSSLVGRDDIDTRRWGIAPSIAFGLGTPTTFSVEYLHYHDVHTIDSGTPVLFRGANSIGRPAPEFGVRRANFYGIGNDRDDVDVDRLTARFAHSFGEWLTVSNDTRLSRVNRDTALTAPSCGRQSNTVTQANSCSGQFFRGLNPSLAYGGGSNGTYNQVNEAIQNLTTGIARFRTGPLRHELTTGVDISHETVDRTGFSYVPTRPGVTLLNSETNNGLRLSTGPANNQRDTSLTNLGLFANERLYLNHQLSVFGGFRWTKFDLDYQAGTPGLAPSQNFNVSDSYFDPRAGVIFEPVPNQTYYYSYSSSTTPPGTFFTTLPSTAANFRSTFEPERNTTHEVGAKIGLFGNRLGATAALFQSEKGNALVQDPNDANSVLQTGDRQRIRGLELGLTGRITPEWNVNAAYAYLDSETTRSATPANLGKRVQFVPLHSASLWTTYDIAPDTPWNVTLGAGVIYRSKVSLTLDNVAEAPDTVSLDALVQHKINQNLTVRVNGYNLTNRTNYEGLFNGRATVAAGRTVLVSLAADF</sequence>
<dbReference type="Gene3D" id="2.170.130.10">
    <property type="entry name" value="TonB-dependent receptor, plug domain"/>
    <property type="match status" value="1"/>
</dbReference>
<keyword evidence="7 10" id="KW-0472">Membrane</keyword>
<feature type="domain" description="TonB-dependent receptor plug" evidence="14">
    <location>
        <begin position="87"/>
        <end position="186"/>
    </location>
</feature>
<proteinExistence type="inferred from homology"/>
<evidence type="ECO:0000256" key="5">
    <source>
        <dbReference type="ARBA" id="ARBA00022692"/>
    </source>
</evidence>
<accession>A0ABV6INT9</accession>
<dbReference type="InterPro" id="IPR000531">
    <property type="entry name" value="Beta-barrel_TonB"/>
</dbReference>
<evidence type="ECO:0000256" key="4">
    <source>
        <dbReference type="ARBA" id="ARBA00022452"/>
    </source>
</evidence>
<reference evidence="15 16" key="1">
    <citation type="submission" date="2024-09" db="EMBL/GenBank/DDBJ databases">
        <authorList>
            <person name="Sun Q."/>
            <person name="Mori K."/>
        </authorList>
    </citation>
    <scope>NUCLEOTIDE SEQUENCE [LARGE SCALE GENOMIC DNA]</scope>
    <source>
        <strain evidence="15 16">CCM 7468</strain>
    </source>
</reference>
<keyword evidence="8 15" id="KW-0675">Receptor</keyword>
<dbReference type="Pfam" id="PF07715">
    <property type="entry name" value="Plug"/>
    <property type="match status" value="1"/>
</dbReference>
<dbReference type="InterPro" id="IPR036942">
    <property type="entry name" value="Beta-barrel_TonB_sf"/>
</dbReference>
<evidence type="ECO:0000256" key="11">
    <source>
        <dbReference type="RuleBase" id="RU003357"/>
    </source>
</evidence>
<name>A0ABV6INT9_9PROT</name>
<comment type="subcellular location">
    <subcellularLocation>
        <location evidence="1 10">Cell outer membrane</location>
        <topology evidence="1 10">Multi-pass membrane protein</topology>
    </subcellularLocation>
</comment>
<dbReference type="EMBL" id="JBHLVZ010000005">
    <property type="protein sequence ID" value="MFC0385279.1"/>
    <property type="molecule type" value="Genomic_DNA"/>
</dbReference>
<keyword evidence="4 10" id="KW-1134">Transmembrane beta strand</keyword>
<keyword evidence="3 10" id="KW-0813">Transport</keyword>
<keyword evidence="5 10" id="KW-0812">Transmembrane</keyword>
<keyword evidence="9 10" id="KW-0998">Cell outer membrane</keyword>
<evidence type="ECO:0000259" key="14">
    <source>
        <dbReference type="Pfam" id="PF07715"/>
    </source>
</evidence>
<keyword evidence="16" id="KW-1185">Reference proteome</keyword>
<dbReference type="RefSeq" id="WP_377049430.1">
    <property type="nucleotide sequence ID" value="NZ_JBHLVZ010000005.1"/>
</dbReference>
<evidence type="ECO:0000256" key="2">
    <source>
        <dbReference type="ARBA" id="ARBA00009810"/>
    </source>
</evidence>
<feature type="chain" id="PRO_5045651746" evidence="12">
    <location>
        <begin position="34"/>
        <end position="765"/>
    </location>
</feature>
<organism evidence="15 16">
    <name type="scientific">Muricoccus vinaceus</name>
    <dbReference type="NCBI Taxonomy" id="424704"/>
    <lineage>
        <taxon>Bacteria</taxon>
        <taxon>Pseudomonadati</taxon>
        <taxon>Pseudomonadota</taxon>
        <taxon>Alphaproteobacteria</taxon>
        <taxon>Acetobacterales</taxon>
        <taxon>Roseomonadaceae</taxon>
        <taxon>Muricoccus</taxon>
    </lineage>
</organism>
<evidence type="ECO:0000256" key="10">
    <source>
        <dbReference type="PROSITE-ProRule" id="PRU01360"/>
    </source>
</evidence>
<dbReference type="InterPro" id="IPR037066">
    <property type="entry name" value="Plug_dom_sf"/>
</dbReference>
<evidence type="ECO:0000256" key="7">
    <source>
        <dbReference type="ARBA" id="ARBA00023136"/>
    </source>
</evidence>
<comment type="similarity">
    <text evidence="2 10 11">Belongs to the TonB-dependent receptor family.</text>
</comment>
<gene>
    <name evidence="15" type="ORF">ACFFIC_06895</name>
</gene>
<evidence type="ECO:0000313" key="15">
    <source>
        <dbReference type="EMBL" id="MFC0385279.1"/>
    </source>
</evidence>
<keyword evidence="6 11" id="KW-0798">TonB box</keyword>
<keyword evidence="12" id="KW-0732">Signal</keyword>
<evidence type="ECO:0000256" key="12">
    <source>
        <dbReference type="SAM" id="SignalP"/>
    </source>
</evidence>
<evidence type="ECO:0000313" key="16">
    <source>
        <dbReference type="Proteomes" id="UP001589789"/>
    </source>
</evidence>
<comment type="caution">
    <text evidence="15">The sequence shown here is derived from an EMBL/GenBank/DDBJ whole genome shotgun (WGS) entry which is preliminary data.</text>
</comment>
<dbReference type="PROSITE" id="PS52016">
    <property type="entry name" value="TONB_DEPENDENT_REC_3"/>
    <property type="match status" value="1"/>
</dbReference>
<evidence type="ECO:0000259" key="13">
    <source>
        <dbReference type="Pfam" id="PF00593"/>
    </source>
</evidence>
<dbReference type="Gene3D" id="2.40.170.20">
    <property type="entry name" value="TonB-dependent receptor, beta-barrel domain"/>
    <property type="match status" value="1"/>
</dbReference>
<protein>
    <submittedName>
        <fullName evidence="15">TonB-dependent receptor</fullName>
    </submittedName>
</protein>
<evidence type="ECO:0000256" key="9">
    <source>
        <dbReference type="ARBA" id="ARBA00023237"/>
    </source>
</evidence>
<dbReference type="SUPFAM" id="SSF56935">
    <property type="entry name" value="Porins"/>
    <property type="match status" value="1"/>
</dbReference>
<dbReference type="NCBIfam" id="TIGR01783">
    <property type="entry name" value="TonB-siderophor"/>
    <property type="match status" value="1"/>
</dbReference>
<evidence type="ECO:0000256" key="3">
    <source>
        <dbReference type="ARBA" id="ARBA00022448"/>
    </source>
</evidence>
<dbReference type="InterPro" id="IPR012910">
    <property type="entry name" value="Plug_dom"/>
</dbReference>
<dbReference type="CDD" id="cd01347">
    <property type="entry name" value="ligand_gated_channel"/>
    <property type="match status" value="1"/>
</dbReference>
<evidence type="ECO:0000256" key="8">
    <source>
        <dbReference type="ARBA" id="ARBA00023170"/>
    </source>
</evidence>
<feature type="domain" description="TonB-dependent receptor-like beta-barrel" evidence="13">
    <location>
        <begin position="270"/>
        <end position="735"/>
    </location>
</feature>
<dbReference type="Proteomes" id="UP001589789">
    <property type="component" value="Unassembled WGS sequence"/>
</dbReference>
<evidence type="ECO:0000256" key="6">
    <source>
        <dbReference type="ARBA" id="ARBA00023077"/>
    </source>
</evidence>
<evidence type="ECO:0000256" key="1">
    <source>
        <dbReference type="ARBA" id="ARBA00004571"/>
    </source>
</evidence>
<dbReference type="Pfam" id="PF00593">
    <property type="entry name" value="TonB_dep_Rec_b-barrel"/>
    <property type="match status" value="1"/>
</dbReference>
<feature type="signal peptide" evidence="12">
    <location>
        <begin position="1"/>
        <end position="33"/>
    </location>
</feature>
<dbReference type="InterPro" id="IPR010105">
    <property type="entry name" value="TonB_sidphr_rcpt"/>
</dbReference>